<evidence type="ECO:0000313" key="5">
    <source>
        <dbReference type="Proteomes" id="UP001185092"/>
    </source>
</evidence>
<keyword evidence="4" id="KW-0378">Hydrolase</keyword>
<dbReference type="GO" id="GO:0008233">
    <property type="term" value="F:peptidase activity"/>
    <property type="evidence" value="ECO:0007669"/>
    <property type="project" value="UniProtKB-KW"/>
</dbReference>
<keyword evidence="4" id="KW-0645">Protease</keyword>
<dbReference type="GO" id="GO:0005886">
    <property type="term" value="C:plasma membrane"/>
    <property type="evidence" value="ECO:0007669"/>
    <property type="project" value="InterPro"/>
</dbReference>
<dbReference type="GO" id="GO:0006508">
    <property type="term" value="P:proteolysis"/>
    <property type="evidence" value="ECO:0007669"/>
    <property type="project" value="UniProtKB-KW"/>
</dbReference>
<dbReference type="PANTHER" id="PTHR10264">
    <property type="entry name" value="BAND 7 PROTEIN-RELATED"/>
    <property type="match status" value="1"/>
</dbReference>
<dbReference type="SMART" id="SM00244">
    <property type="entry name" value="PHB"/>
    <property type="match status" value="1"/>
</dbReference>
<proteinExistence type="inferred from homology"/>
<evidence type="ECO:0000256" key="2">
    <source>
        <dbReference type="ARBA" id="ARBA00008164"/>
    </source>
</evidence>
<comment type="caution">
    <text evidence="4">The sequence shown here is derived from an EMBL/GenBank/DDBJ whole genome shotgun (WGS) entry which is preliminary data.</text>
</comment>
<evidence type="ECO:0000313" key="4">
    <source>
        <dbReference type="EMBL" id="MDR6240385.1"/>
    </source>
</evidence>
<dbReference type="CDD" id="cd13438">
    <property type="entry name" value="SPFH_eoslipins_u2"/>
    <property type="match status" value="1"/>
</dbReference>
<dbReference type="Pfam" id="PF01145">
    <property type="entry name" value="Band_7"/>
    <property type="match status" value="1"/>
</dbReference>
<name>A0AAE4BTX3_9BACT</name>
<dbReference type="AlphaFoldDB" id="A0AAE4BTX3"/>
<dbReference type="RefSeq" id="WP_309940296.1">
    <property type="nucleotide sequence ID" value="NZ_AP025305.1"/>
</dbReference>
<dbReference type="Proteomes" id="UP001185092">
    <property type="component" value="Unassembled WGS sequence"/>
</dbReference>
<organism evidence="4 5">
    <name type="scientific">Aureibacter tunicatorum</name>
    <dbReference type="NCBI Taxonomy" id="866807"/>
    <lineage>
        <taxon>Bacteria</taxon>
        <taxon>Pseudomonadati</taxon>
        <taxon>Bacteroidota</taxon>
        <taxon>Cytophagia</taxon>
        <taxon>Cytophagales</taxon>
        <taxon>Persicobacteraceae</taxon>
        <taxon>Aureibacter</taxon>
    </lineage>
</organism>
<reference evidence="4" key="1">
    <citation type="submission" date="2023-07" db="EMBL/GenBank/DDBJ databases">
        <title>Genomic Encyclopedia of Type Strains, Phase IV (KMG-IV): sequencing the most valuable type-strain genomes for metagenomic binning, comparative biology and taxonomic classification.</title>
        <authorList>
            <person name="Goeker M."/>
        </authorList>
    </citation>
    <scope>NUCLEOTIDE SEQUENCE</scope>
    <source>
        <strain evidence="4">DSM 26174</strain>
    </source>
</reference>
<dbReference type="PRINTS" id="PR00721">
    <property type="entry name" value="STOMATIN"/>
</dbReference>
<dbReference type="InterPro" id="IPR001972">
    <property type="entry name" value="Stomatin_HflK_fam"/>
</dbReference>
<dbReference type="EMBL" id="JAVDQD010000004">
    <property type="protein sequence ID" value="MDR6240385.1"/>
    <property type="molecule type" value="Genomic_DNA"/>
</dbReference>
<gene>
    <name evidence="4" type="ORF">HNQ88_003451</name>
</gene>
<dbReference type="SUPFAM" id="SSF117892">
    <property type="entry name" value="Band 7/SPFH domain"/>
    <property type="match status" value="1"/>
</dbReference>
<dbReference type="InterPro" id="IPR036013">
    <property type="entry name" value="Band_7/SPFH_dom_sf"/>
</dbReference>
<keyword evidence="5" id="KW-1185">Reference proteome</keyword>
<dbReference type="PANTHER" id="PTHR10264:SF83">
    <property type="entry name" value="BLL5629 PROTEIN"/>
    <property type="match status" value="1"/>
</dbReference>
<comment type="subcellular location">
    <subcellularLocation>
        <location evidence="1">Membrane</location>
        <topology evidence="1">Single-pass membrane protein</topology>
    </subcellularLocation>
</comment>
<dbReference type="Gene3D" id="3.30.479.30">
    <property type="entry name" value="Band 7 domain"/>
    <property type="match status" value="1"/>
</dbReference>
<evidence type="ECO:0000256" key="1">
    <source>
        <dbReference type="ARBA" id="ARBA00004167"/>
    </source>
</evidence>
<comment type="similarity">
    <text evidence="2">Belongs to the band 7/mec-2 family.</text>
</comment>
<evidence type="ECO:0000259" key="3">
    <source>
        <dbReference type="SMART" id="SM00244"/>
    </source>
</evidence>
<accession>A0AAE4BTX3</accession>
<protein>
    <submittedName>
        <fullName evidence="4">Regulator of protease activity HflC (Stomatin/prohibitin superfamily)</fullName>
    </submittedName>
</protein>
<dbReference type="InterPro" id="IPR043202">
    <property type="entry name" value="Band-7_stomatin-like"/>
</dbReference>
<sequence length="366" mass="42003">MKPIKINEGNIGMIFKSGDFNKLLKAGKHWISFNDSVEIHNMAKPFQSDIPLNVLLKHDDFKNAIEVIEVNDDQLVLRYEDGAFSEVLRAGKYAYWKGIANHSFQYCDLKEARVPAEISLNVLKTMALKLLTKEIEIQPFEKALLYIDGKLDSELKQGAHYFWSNSKNIQIQRIDTRTQTLEISGQEILTQDKVNLRINFSAQYQVYDIYLAREKTKEFETQLYQMFQLALREYVGTLPLDELLAKKESVSEFIINHLSAKTKEIGVRILDCGVRDLILPGEVKEIMNQVLIAQKKAQANIITRREETASTRSLLNTAKLMEDNPMLFKLKEMEYVEKISEKISEITLSNGGQIIDQLRGMFGTAK</sequence>
<feature type="domain" description="Band 7" evidence="3">
    <location>
        <begin position="132"/>
        <end position="291"/>
    </location>
</feature>
<dbReference type="InterPro" id="IPR001107">
    <property type="entry name" value="Band_7"/>
</dbReference>